<keyword evidence="2" id="KW-1185">Reference proteome</keyword>
<comment type="caution">
    <text evidence="1">The sequence shown here is derived from an EMBL/GenBank/DDBJ whole genome shotgun (WGS) entry which is preliminary data.</text>
</comment>
<organism evidence="1 2">
    <name type="scientific">Toxocara canis</name>
    <name type="common">Canine roundworm</name>
    <dbReference type="NCBI Taxonomy" id="6265"/>
    <lineage>
        <taxon>Eukaryota</taxon>
        <taxon>Metazoa</taxon>
        <taxon>Ecdysozoa</taxon>
        <taxon>Nematoda</taxon>
        <taxon>Chromadorea</taxon>
        <taxon>Rhabditida</taxon>
        <taxon>Spirurina</taxon>
        <taxon>Ascaridomorpha</taxon>
        <taxon>Ascaridoidea</taxon>
        <taxon>Toxocaridae</taxon>
        <taxon>Toxocara</taxon>
    </lineage>
</organism>
<sequence>MRTFAHRSKRIVYTACGVVLPFVQNFKYFYDFATSVSSSQIRIIVTQGASVIIFFAANKCHLACHWLKKTHRFTCNFVCYMRLMVFDRCSKIMSTFYKTSSE</sequence>
<name>A0A0B2W5B4_TOXCA</name>
<gene>
    <name evidence="1" type="ORF">Tcan_00746</name>
</gene>
<dbReference type="AlphaFoldDB" id="A0A0B2W5B4"/>
<evidence type="ECO:0000313" key="1">
    <source>
        <dbReference type="EMBL" id="KHN89138.1"/>
    </source>
</evidence>
<reference evidence="1 2" key="1">
    <citation type="submission" date="2014-11" db="EMBL/GenBank/DDBJ databases">
        <title>Genetic blueprint of the zoonotic pathogen Toxocara canis.</title>
        <authorList>
            <person name="Zhu X.-Q."/>
            <person name="Korhonen P.K."/>
            <person name="Cai H."/>
            <person name="Young N.D."/>
            <person name="Nejsum P."/>
            <person name="von Samson-Himmelstjerna G."/>
            <person name="Boag P.R."/>
            <person name="Tan P."/>
            <person name="Li Q."/>
            <person name="Min J."/>
            <person name="Yang Y."/>
            <person name="Wang X."/>
            <person name="Fang X."/>
            <person name="Hall R.S."/>
            <person name="Hofmann A."/>
            <person name="Sternberg P.W."/>
            <person name="Jex A.R."/>
            <person name="Gasser R.B."/>
        </authorList>
    </citation>
    <scope>NUCLEOTIDE SEQUENCE [LARGE SCALE GENOMIC DNA]</scope>
    <source>
        <strain evidence="1">PN_DK_2014</strain>
    </source>
</reference>
<evidence type="ECO:0000313" key="2">
    <source>
        <dbReference type="Proteomes" id="UP000031036"/>
    </source>
</evidence>
<protein>
    <submittedName>
        <fullName evidence="1">Uncharacterized protein</fullName>
    </submittedName>
</protein>
<feature type="non-terminal residue" evidence="1">
    <location>
        <position position="102"/>
    </location>
</feature>
<dbReference type="EMBL" id="JPKZ01000025">
    <property type="protein sequence ID" value="KHN89138.1"/>
    <property type="molecule type" value="Genomic_DNA"/>
</dbReference>
<proteinExistence type="predicted"/>
<dbReference type="Proteomes" id="UP000031036">
    <property type="component" value="Unassembled WGS sequence"/>
</dbReference>
<accession>A0A0B2W5B4</accession>